<feature type="compositionally biased region" description="Basic and acidic residues" evidence="1">
    <location>
        <begin position="88"/>
        <end position="105"/>
    </location>
</feature>
<dbReference type="EMBL" id="JYDQ01001607">
    <property type="protein sequence ID" value="KRY04941.1"/>
    <property type="molecule type" value="Genomic_DNA"/>
</dbReference>
<accession>A0A0V0YXQ4</accession>
<feature type="region of interest" description="Disordered" evidence="1">
    <location>
        <begin position="86"/>
        <end position="152"/>
    </location>
</feature>
<name>A0A0V0YXQ4_9BILA</name>
<reference evidence="2 3" key="1">
    <citation type="submission" date="2015-01" db="EMBL/GenBank/DDBJ databases">
        <title>Evolution of Trichinella species and genotypes.</title>
        <authorList>
            <person name="Korhonen P.K."/>
            <person name="Edoardo P."/>
            <person name="Giuseppe L.R."/>
            <person name="Gasser R.B."/>
        </authorList>
    </citation>
    <scope>NUCLEOTIDE SEQUENCE [LARGE SCALE GENOMIC DNA]</scope>
    <source>
        <strain evidence="2">ISS2496</strain>
    </source>
</reference>
<dbReference type="AlphaFoldDB" id="A0A0V0YXQ4"/>
<dbReference type="Proteomes" id="UP000054783">
    <property type="component" value="Unassembled WGS sequence"/>
</dbReference>
<evidence type="ECO:0000256" key="1">
    <source>
        <dbReference type="SAM" id="MobiDB-lite"/>
    </source>
</evidence>
<evidence type="ECO:0000313" key="2">
    <source>
        <dbReference type="EMBL" id="KRY04941.1"/>
    </source>
</evidence>
<organism evidence="2 3">
    <name type="scientific">Trichinella patagoniensis</name>
    <dbReference type="NCBI Taxonomy" id="990121"/>
    <lineage>
        <taxon>Eukaryota</taxon>
        <taxon>Metazoa</taxon>
        <taxon>Ecdysozoa</taxon>
        <taxon>Nematoda</taxon>
        <taxon>Enoplea</taxon>
        <taxon>Dorylaimia</taxon>
        <taxon>Trichinellida</taxon>
        <taxon>Trichinellidae</taxon>
        <taxon>Trichinella</taxon>
    </lineage>
</organism>
<evidence type="ECO:0000313" key="3">
    <source>
        <dbReference type="Proteomes" id="UP000054783"/>
    </source>
</evidence>
<keyword evidence="3" id="KW-1185">Reference proteome</keyword>
<feature type="compositionally biased region" description="Basic and acidic residues" evidence="1">
    <location>
        <begin position="119"/>
        <end position="137"/>
    </location>
</feature>
<protein>
    <recommendedName>
        <fullName evidence="4">Retrovirus-related Pol polyprotein from transposon</fullName>
    </recommendedName>
</protein>
<evidence type="ECO:0008006" key="4">
    <source>
        <dbReference type="Google" id="ProtNLM"/>
    </source>
</evidence>
<gene>
    <name evidence="2" type="ORF">T12_11291</name>
</gene>
<sequence length="152" mass="17418">MNRRLRTVLDRLQPNVVPEDLDKKFEKVRAFQTDDQVYANNYSSGKTWKPAIVVTPTGPLSYQVQSEDGQLWRIDQLRKRYVTAEQNHSAERIEAQKDETGERTVEAIPDEDTAVVTTPREETATADRLREQEDTHNGSETTNVWGEGMNVL</sequence>
<comment type="caution">
    <text evidence="2">The sequence shown here is derived from an EMBL/GenBank/DDBJ whole genome shotgun (WGS) entry which is preliminary data.</text>
</comment>
<proteinExistence type="predicted"/>